<keyword evidence="2" id="KW-1133">Transmembrane helix</keyword>
<feature type="transmembrane region" description="Helical" evidence="2">
    <location>
        <begin position="115"/>
        <end position="138"/>
    </location>
</feature>
<sequence length="224" mass="25393">MQSSAVNKAQASLKMRVKTLGFCFIQVLRCILHLAFILEYIFTEIWLWQLFYDFGHRNLTTDRDSAAIAFIIFLIASLCHCLGLAMGMLNLYGWSIAPSLECEGMKMGMSPVDSAVHLMVLFCISGFYTFVYCSVSWWLPTFQANGEAENTRYCIACIRIMAFEALWAAVKFGIAIFVERNESQSTDYTSVEKDIEKDLMEVERNTTERPAEKCASADEKPTSV</sequence>
<dbReference type="VEuPathDB" id="FungiDB:TRIVIDRAFT_224785"/>
<evidence type="ECO:0000256" key="2">
    <source>
        <dbReference type="SAM" id="Phobius"/>
    </source>
</evidence>
<dbReference type="InParanoid" id="G9N1D1"/>
<evidence type="ECO:0000313" key="3">
    <source>
        <dbReference type="EMBL" id="EHK19561.1"/>
    </source>
</evidence>
<comment type="caution">
    <text evidence="3">The sequence shown here is derived from an EMBL/GenBank/DDBJ whole genome shotgun (WGS) entry which is preliminary data.</text>
</comment>
<dbReference type="HOGENOM" id="CLU_1235176_0_0_1"/>
<accession>G9N1D1</accession>
<feature type="transmembrane region" description="Helical" evidence="2">
    <location>
        <begin position="158"/>
        <end position="178"/>
    </location>
</feature>
<keyword evidence="4" id="KW-1185">Reference proteome</keyword>
<dbReference type="GeneID" id="25791906"/>
<organism evidence="3 4">
    <name type="scientific">Hypocrea virens (strain Gv29-8 / FGSC 10586)</name>
    <name type="common">Gliocladium virens</name>
    <name type="synonym">Trichoderma virens</name>
    <dbReference type="NCBI Taxonomy" id="413071"/>
    <lineage>
        <taxon>Eukaryota</taxon>
        <taxon>Fungi</taxon>
        <taxon>Dikarya</taxon>
        <taxon>Ascomycota</taxon>
        <taxon>Pezizomycotina</taxon>
        <taxon>Sordariomycetes</taxon>
        <taxon>Hypocreomycetidae</taxon>
        <taxon>Hypocreales</taxon>
        <taxon>Hypocreaceae</taxon>
        <taxon>Trichoderma</taxon>
    </lineage>
</organism>
<dbReference type="AlphaFoldDB" id="G9N1D1"/>
<proteinExistence type="predicted"/>
<protein>
    <submittedName>
        <fullName evidence="3">Uncharacterized protein</fullName>
    </submittedName>
</protein>
<evidence type="ECO:0000256" key="1">
    <source>
        <dbReference type="SAM" id="MobiDB-lite"/>
    </source>
</evidence>
<dbReference type="EMBL" id="ABDF02000083">
    <property type="protein sequence ID" value="EHK19561.1"/>
    <property type="molecule type" value="Genomic_DNA"/>
</dbReference>
<name>G9N1D1_HYPVG</name>
<dbReference type="Proteomes" id="UP000007115">
    <property type="component" value="Unassembled WGS sequence"/>
</dbReference>
<feature type="transmembrane region" description="Helical" evidence="2">
    <location>
        <begin position="68"/>
        <end position="94"/>
    </location>
</feature>
<keyword evidence="2" id="KW-0812">Transmembrane</keyword>
<feature type="region of interest" description="Disordered" evidence="1">
    <location>
        <begin position="202"/>
        <end position="224"/>
    </location>
</feature>
<reference evidence="3 4" key="1">
    <citation type="journal article" date="2011" name="Genome Biol.">
        <title>Comparative genome sequence analysis underscores mycoparasitism as the ancestral life style of Trichoderma.</title>
        <authorList>
            <person name="Kubicek C.P."/>
            <person name="Herrera-Estrella A."/>
            <person name="Seidl-Seiboth V."/>
            <person name="Martinez D.A."/>
            <person name="Druzhinina I.S."/>
            <person name="Thon M."/>
            <person name="Zeilinger S."/>
            <person name="Casas-Flores S."/>
            <person name="Horwitz B.A."/>
            <person name="Mukherjee P.K."/>
            <person name="Mukherjee M."/>
            <person name="Kredics L."/>
            <person name="Alcaraz L.D."/>
            <person name="Aerts A."/>
            <person name="Antal Z."/>
            <person name="Atanasova L."/>
            <person name="Cervantes-Badillo M.G."/>
            <person name="Challacombe J."/>
            <person name="Chertkov O."/>
            <person name="McCluskey K."/>
            <person name="Coulpier F."/>
            <person name="Deshpande N."/>
            <person name="von Doehren H."/>
            <person name="Ebbole D.J."/>
            <person name="Esquivel-Naranjo E.U."/>
            <person name="Fekete E."/>
            <person name="Flipphi M."/>
            <person name="Glaser F."/>
            <person name="Gomez-Rodriguez E.Y."/>
            <person name="Gruber S."/>
            <person name="Han C."/>
            <person name="Henrissat B."/>
            <person name="Hermosa R."/>
            <person name="Hernandez-Onate M."/>
            <person name="Karaffa L."/>
            <person name="Kosti I."/>
            <person name="Le Crom S."/>
            <person name="Lindquist E."/>
            <person name="Lucas S."/>
            <person name="Luebeck M."/>
            <person name="Luebeck P.S."/>
            <person name="Margeot A."/>
            <person name="Metz B."/>
            <person name="Misra M."/>
            <person name="Nevalainen H."/>
            <person name="Omann M."/>
            <person name="Packer N."/>
            <person name="Perrone G."/>
            <person name="Uresti-Rivera E.E."/>
            <person name="Salamov A."/>
            <person name="Schmoll M."/>
            <person name="Seiboth B."/>
            <person name="Shapiro H."/>
            <person name="Sukno S."/>
            <person name="Tamayo-Ramos J.A."/>
            <person name="Tisch D."/>
            <person name="Wiest A."/>
            <person name="Wilkinson H.H."/>
            <person name="Zhang M."/>
            <person name="Coutinho P.M."/>
            <person name="Kenerley C.M."/>
            <person name="Monte E."/>
            <person name="Baker S.E."/>
            <person name="Grigoriev I.V."/>
        </authorList>
    </citation>
    <scope>NUCLEOTIDE SEQUENCE [LARGE SCALE GENOMIC DNA]</scope>
    <source>
        <strain evidence="4">Gv29-8 / FGSC 10586</strain>
    </source>
</reference>
<feature type="transmembrane region" description="Helical" evidence="2">
    <location>
        <begin position="20"/>
        <end position="48"/>
    </location>
</feature>
<dbReference type="RefSeq" id="XP_013953760.1">
    <property type="nucleotide sequence ID" value="XM_014098285.1"/>
</dbReference>
<evidence type="ECO:0000313" key="4">
    <source>
        <dbReference type="Proteomes" id="UP000007115"/>
    </source>
</evidence>
<keyword evidence="2" id="KW-0472">Membrane</keyword>
<gene>
    <name evidence="3" type="ORF">TRIVIDRAFT_224785</name>
</gene>